<dbReference type="EMBL" id="EAAA01001554">
    <property type="status" value="NOT_ANNOTATED_CDS"/>
    <property type="molecule type" value="Genomic_DNA"/>
</dbReference>
<dbReference type="AlphaFoldDB" id="F7BN02"/>
<accession>F7BN02</accession>
<proteinExistence type="predicted"/>
<evidence type="ECO:0000313" key="3">
    <source>
        <dbReference type="Proteomes" id="UP000008144"/>
    </source>
</evidence>
<dbReference type="OMA" id="RCCCKTS"/>
<dbReference type="Pfam" id="PF14838">
    <property type="entry name" value="INTS5_C"/>
    <property type="match status" value="1"/>
</dbReference>
<dbReference type="Ensembl" id="ENSCINT00000008964.3">
    <property type="protein sequence ID" value="ENSCINP00000008964.3"/>
    <property type="gene ID" value="ENSCING00000004336.3"/>
</dbReference>
<reference evidence="2" key="4">
    <citation type="submission" date="2025-09" db="UniProtKB">
        <authorList>
            <consortium name="Ensembl"/>
        </authorList>
    </citation>
    <scope>IDENTIFICATION</scope>
</reference>
<evidence type="ECO:0000313" key="2">
    <source>
        <dbReference type="Ensembl" id="ENSCINP00000008964.3"/>
    </source>
</evidence>
<reference evidence="3" key="1">
    <citation type="journal article" date="2002" name="Science">
        <title>The draft genome of Ciona intestinalis: insights into chordate and vertebrate origins.</title>
        <authorList>
            <person name="Dehal P."/>
            <person name="Satou Y."/>
            <person name="Campbell R.K."/>
            <person name="Chapman J."/>
            <person name="Degnan B."/>
            <person name="De Tomaso A."/>
            <person name="Davidson B."/>
            <person name="Di Gregorio A."/>
            <person name="Gelpke M."/>
            <person name="Goodstein D.M."/>
            <person name="Harafuji N."/>
            <person name="Hastings K.E."/>
            <person name="Ho I."/>
            <person name="Hotta K."/>
            <person name="Huang W."/>
            <person name="Kawashima T."/>
            <person name="Lemaire P."/>
            <person name="Martinez D."/>
            <person name="Meinertzhagen I.A."/>
            <person name="Necula S."/>
            <person name="Nonaka M."/>
            <person name="Putnam N."/>
            <person name="Rash S."/>
            <person name="Saiga H."/>
            <person name="Satake M."/>
            <person name="Terry A."/>
            <person name="Yamada L."/>
            <person name="Wang H.G."/>
            <person name="Awazu S."/>
            <person name="Azumi K."/>
            <person name="Boore J."/>
            <person name="Branno M."/>
            <person name="Chin-Bow S."/>
            <person name="DeSantis R."/>
            <person name="Doyle S."/>
            <person name="Francino P."/>
            <person name="Keys D.N."/>
            <person name="Haga S."/>
            <person name="Hayashi H."/>
            <person name="Hino K."/>
            <person name="Imai K.S."/>
            <person name="Inaba K."/>
            <person name="Kano S."/>
            <person name="Kobayashi K."/>
            <person name="Kobayashi M."/>
            <person name="Lee B.I."/>
            <person name="Makabe K.W."/>
            <person name="Manohar C."/>
            <person name="Matassi G."/>
            <person name="Medina M."/>
            <person name="Mochizuki Y."/>
            <person name="Mount S."/>
            <person name="Morishita T."/>
            <person name="Miura S."/>
            <person name="Nakayama A."/>
            <person name="Nishizaka S."/>
            <person name="Nomoto H."/>
            <person name="Ohta F."/>
            <person name="Oishi K."/>
            <person name="Rigoutsos I."/>
            <person name="Sano M."/>
            <person name="Sasaki A."/>
            <person name="Sasakura Y."/>
            <person name="Shoguchi E."/>
            <person name="Shin-i T."/>
            <person name="Spagnuolo A."/>
            <person name="Stainier D."/>
            <person name="Suzuki M.M."/>
            <person name="Tassy O."/>
            <person name="Takatori N."/>
            <person name="Tokuoka M."/>
            <person name="Yagi K."/>
            <person name="Yoshizaki F."/>
            <person name="Wada S."/>
            <person name="Zhang C."/>
            <person name="Hyatt P.D."/>
            <person name="Larimer F."/>
            <person name="Detter C."/>
            <person name="Doggett N."/>
            <person name="Glavina T."/>
            <person name="Hawkins T."/>
            <person name="Richardson P."/>
            <person name="Lucas S."/>
            <person name="Kohara Y."/>
            <person name="Levine M."/>
            <person name="Satoh N."/>
            <person name="Rokhsar D.S."/>
        </authorList>
    </citation>
    <scope>NUCLEOTIDE SEQUENCE [LARGE SCALE GENOMIC DNA]</scope>
</reference>
<dbReference type="GO" id="GO:0032039">
    <property type="term" value="C:integrator complex"/>
    <property type="evidence" value="ECO:0007669"/>
    <property type="project" value="InterPro"/>
</dbReference>
<reference evidence="2" key="2">
    <citation type="journal article" date="2008" name="Genome Biol.">
        <title>Improved genome assembly and evidence-based global gene model set for the chordate Ciona intestinalis: new insight into intron and operon populations.</title>
        <authorList>
            <person name="Satou Y."/>
            <person name="Mineta K."/>
            <person name="Ogasawara M."/>
            <person name="Sasakura Y."/>
            <person name="Shoguchi E."/>
            <person name="Ueno K."/>
            <person name="Yamada L."/>
            <person name="Matsumoto J."/>
            <person name="Wasserscheid J."/>
            <person name="Dewar K."/>
            <person name="Wiley G.B."/>
            <person name="Macmil S.L."/>
            <person name="Roe B.A."/>
            <person name="Zeller R.W."/>
            <person name="Hastings K.E."/>
            <person name="Lemaire P."/>
            <person name="Lindquist E."/>
            <person name="Endo T."/>
            <person name="Hotta K."/>
            <person name="Inaba K."/>
        </authorList>
    </citation>
    <scope>NUCLEOTIDE SEQUENCE [LARGE SCALE GENOMIC DNA]</scope>
    <source>
        <strain evidence="2">wild type</strain>
    </source>
</reference>
<keyword evidence="3" id="KW-1185">Reference proteome</keyword>
<protein>
    <recommendedName>
        <fullName evidence="1">Integrator complex subunit 5 C-terminal domain-containing protein</fullName>
    </recommendedName>
</protein>
<reference evidence="2" key="3">
    <citation type="submission" date="2025-08" db="UniProtKB">
        <authorList>
            <consortium name="Ensembl"/>
        </authorList>
    </citation>
    <scope>IDENTIFICATION</scope>
</reference>
<organism evidence="2 3">
    <name type="scientific">Ciona intestinalis</name>
    <name type="common">Transparent sea squirt</name>
    <name type="synonym">Ascidia intestinalis</name>
    <dbReference type="NCBI Taxonomy" id="7719"/>
    <lineage>
        <taxon>Eukaryota</taxon>
        <taxon>Metazoa</taxon>
        <taxon>Chordata</taxon>
        <taxon>Tunicata</taxon>
        <taxon>Ascidiacea</taxon>
        <taxon>Phlebobranchia</taxon>
        <taxon>Cionidae</taxon>
        <taxon>Ciona</taxon>
    </lineage>
</organism>
<dbReference type="Proteomes" id="UP000008144">
    <property type="component" value="Chromosome 2"/>
</dbReference>
<dbReference type="InParanoid" id="F7BN02"/>
<evidence type="ECO:0000259" key="1">
    <source>
        <dbReference type="Pfam" id="PF14838"/>
    </source>
</evidence>
<dbReference type="InterPro" id="IPR029444">
    <property type="entry name" value="INTS5_C"/>
</dbReference>
<dbReference type="GeneTree" id="ENSGT00390000008374"/>
<dbReference type="PANTHER" id="PTHR31697">
    <property type="entry name" value="INTEGRATOR COMPLEX SUBUNIT 5"/>
    <property type="match status" value="1"/>
</dbReference>
<sequence>MSNILLRSTTVIFLPEIDGASLNNLHQQYESLGSGAAEIETLCSLVVHLVCQSGVGSYQLIRLILDAASPRSNPALVGLNTKVQKFFRKIMPSLSSDLQHLALSKGVSPNEDNVFKELEVHYKDLCKDLLTSSSNERKNWIHTLIVALCLHQHSDIVMKEILIQSTKSSDIECFIKLYNEMYPVLPGLLGGVLKQSFSSVPQLSNKQSTNLLSSVLYMASSDFLTSAASNFKQKLRKQLVGFIDNLMTITSHLSSPIPLASLAVQILYLLMTSQSQNEIQLPTRLLPMTRCLVFYFYRLLHAGHVNNDSSMLHCQQTLTQLAQTPQTFSVVSQFLLEAAVRQNNSILFGRRVEQELDEDVDSSDPCIEHQISLITLHRKISSNIRTRRQMVGFVPIGVETGLIGSGPKRKKKCPVSKTFQTSSNECLSLLIYRCCCKTSGGDNLCSIPDVQHVFDADKLIILSERLISSFAASSSYLATAVTLDGDMEWPVCHMRKFTIERDLKVFHFMDEHPFAWSLLQLIAHNHRALWNITPLIRSCMSVLISHFESSRESEVCPTDSLHYLSAVRIVEILGKGQIIPPPLSYCAEIFCLISPYEVYILLVILWNFIKEHPPPSDAEHLSNGRDFNKEKLNMQPYLATLHTVIHANITKLGPCAAKFTVLK</sequence>
<dbReference type="InterPro" id="IPR040316">
    <property type="entry name" value="INTS5"/>
</dbReference>
<dbReference type="PANTHER" id="PTHR31697:SF2">
    <property type="entry name" value="INTEGRATOR COMPLEX SUBUNIT 5"/>
    <property type="match status" value="1"/>
</dbReference>
<dbReference type="STRING" id="7719.ENSCINP00000008964"/>
<dbReference type="HOGENOM" id="CLU_027071_0_0_1"/>
<feature type="domain" description="Integrator complex subunit 5 C-terminal" evidence="1">
    <location>
        <begin position="1"/>
        <end position="652"/>
    </location>
</feature>
<name>F7BN02_CIOIN</name>
<dbReference type="FunCoup" id="F7BN02">
    <property type="interactions" value="134"/>
</dbReference>